<accession>A0A0A9BDJ9</accession>
<sequence>MRYHISQQRGCAEHSKKETGINILKSQICINISVCNP</sequence>
<reference evidence="1" key="2">
    <citation type="journal article" date="2015" name="Data Brief">
        <title>Shoot transcriptome of the giant reed, Arundo donax.</title>
        <authorList>
            <person name="Barrero R.A."/>
            <person name="Guerrero F.D."/>
            <person name="Moolhuijzen P."/>
            <person name="Goolsby J.A."/>
            <person name="Tidwell J."/>
            <person name="Bellgard S.E."/>
            <person name="Bellgard M.I."/>
        </authorList>
    </citation>
    <scope>NUCLEOTIDE SEQUENCE</scope>
    <source>
        <tissue evidence="1">Shoot tissue taken approximately 20 cm above the soil surface</tissue>
    </source>
</reference>
<dbReference type="AlphaFoldDB" id="A0A0A9BDJ9"/>
<dbReference type="EMBL" id="GBRH01237682">
    <property type="protein sequence ID" value="JAD60213.1"/>
    <property type="molecule type" value="Transcribed_RNA"/>
</dbReference>
<organism evidence="1">
    <name type="scientific">Arundo donax</name>
    <name type="common">Giant reed</name>
    <name type="synonym">Donax arundinaceus</name>
    <dbReference type="NCBI Taxonomy" id="35708"/>
    <lineage>
        <taxon>Eukaryota</taxon>
        <taxon>Viridiplantae</taxon>
        <taxon>Streptophyta</taxon>
        <taxon>Embryophyta</taxon>
        <taxon>Tracheophyta</taxon>
        <taxon>Spermatophyta</taxon>
        <taxon>Magnoliopsida</taxon>
        <taxon>Liliopsida</taxon>
        <taxon>Poales</taxon>
        <taxon>Poaceae</taxon>
        <taxon>PACMAD clade</taxon>
        <taxon>Arundinoideae</taxon>
        <taxon>Arundineae</taxon>
        <taxon>Arundo</taxon>
    </lineage>
</organism>
<protein>
    <submittedName>
        <fullName evidence="1">Uncharacterized protein</fullName>
    </submittedName>
</protein>
<proteinExistence type="predicted"/>
<evidence type="ECO:0000313" key="1">
    <source>
        <dbReference type="EMBL" id="JAD60213.1"/>
    </source>
</evidence>
<reference evidence="1" key="1">
    <citation type="submission" date="2014-09" db="EMBL/GenBank/DDBJ databases">
        <authorList>
            <person name="Magalhaes I.L.F."/>
            <person name="Oliveira U."/>
            <person name="Santos F.R."/>
            <person name="Vidigal T.H.D.A."/>
            <person name="Brescovit A.D."/>
            <person name="Santos A.J."/>
        </authorList>
    </citation>
    <scope>NUCLEOTIDE SEQUENCE</scope>
    <source>
        <tissue evidence="1">Shoot tissue taken approximately 20 cm above the soil surface</tissue>
    </source>
</reference>
<name>A0A0A9BDJ9_ARUDO</name>